<dbReference type="Pfam" id="PF01061">
    <property type="entry name" value="ABC2_membrane"/>
    <property type="match status" value="1"/>
</dbReference>
<evidence type="ECO:0000256" key="4">
    <source>
        <dbReference type="ARBA" id="ARBA00022475"/>
    </source>
</evidence>
<evidence type="ECO:0000256" key="3">
    <source>
        <dbReference type="ARBA" id="ARBA00022448"/>
    </source>
</evidence>
<comment type="caution">
    <text evidence="11">The sequence shown here is derived from an EMBL/GenBank/DDBJ whole genome shotgun (WGS) entry which is preliminary data.</text>
</comment>
<feature type="transmembrane region" description="Helical" evidence="9">
    <location>
        <begin position="246"/>
        <end position="266"/>
    </location>
</feature>
<keyword evidence="6 9" id="KW-0812">Transmembrane</keyword>
<keyword evidence="7 9" id="KW-1133">Transmembrane helix</keyword>
<feature type="transmembrane region" description="Helical" evidence="9">
    <location>
        <begin position="47"/>
        <end position="69"/>
    </location>
</feature>
<evidence type="ECO:0000256" key="2">
    <source>
        <dbReference type="ARBA" id="ARBA00007783"/>
    </source>
</evidence>
<dbReference type="GO" id="GO:0005886">
    <property type="term" value="C:plasma membrane"/>
    <property type="evidence" value="ECO:0007669"/>
    <property type="project" value="UniProtKB-SubCell"/>
</dbReference>
<gene>
    <name evidence="11" type="ORF">E4633_08160</name>
</gene>
<evidence type="ECO:0000256" key="7">
    <source>
        <dbReference type="ARBA" id="ARBA00022989"/>
    </source>
</evidence>
<dbReference type="RefSeq" id="WP_135869761.1">
    <property type="nucleotide sequence ID" value="NZ_SRSC01000002.1"/>
</dbReference>
<keyword evidence="12" id="KW-1185">Reference proteome</keyword>
<feature type="transmembrane region" description="Helical" evidence="9">
    <location>
        <begin position="81"/>
        <end position="100"/>
    </location>
</feature>
<evidence type="ECO:0000313" key="11">
    <source>
        <dbReference type="EMBL" id="TGU72276.1"/>
    </source>
</evidence>
<reference evidence="11 12" key="1">
    <citation type="submission" date="2019-04" db="EMBL/GenBank/DDBJ databases">
        <title>Geobacter oryzae sp. nov., ferric-reducing bacteria isolated from paddy soil.</title>
        <authorList>
            <person name="Xu Z."/>
            <person name="Masuda Y."/>
            <person name="Itoh H."/>
            <person name="Senoo K."/>
        </authorList>
    </citation>
    <scope>NUCLEOTIDE SEQUENCE [LARGE SCALE GENOMIC DNA]</scope>
    <source>
        <strain evidence="11 12">Red111</strain>
    </source>
</reference>
<dbReference type="InterPro" id="IPR047817">
    <property type="entry name" value="ABC2_TM_bact-type"/>
</dbReference>
<keyword evidence="3 9" id="KW-0813">Transport</keyword>
<name>A0A4S1CGT3_9BACT</name>
<feature type="transmembrane region" description="Helical" evidence="9">
    <location>
        <begin position="158"/>
        <end position="181"/>
    </location>
</feature>
<dbReference type="Proteomes" id="UP000306416">
    <property type="component" value="Unassembled WGS sequence"/>
</dbReference>
<keyword evidence="8 9" id="KW-0472">Membrane</keyword>
<dbReference type="PANTHER" id="PTHR30413:SF8">
    <property type="entry name" value="TRANSPORT PERMEASE PROTEIN"/>
    <property type="match status" value="1"/>
</dbReference>
<dbReference type="GO" id="GO:0015920">
    <property type="term" value="P:lipopolysaccharide transport"/>
    <property type="evidence" value="ECO:0007669"/>
    <property type="project" value="TreeGrafter"/>
</dbReference>
<dbReference type="PANTHER" id="PTHR30413">
    <property type="entry name" value="INNER MEMBRANE TRANSPORT PERMEASE"/>
    <property type="match status" value="1"/>
</dbReference>
<feature type="transmembrane region" description="Helical" evidence="9">
    <location>
        <begin position="121"/>
        <end position="152"/>
    </location>
</feature>
<dbReference type="PROSITE" id="PS51012">
    <property type="entry name" value="ABC_TM2"/>
    <property type="match status" value="1"/>
</dbReference>
<accession>A0A4S1CGT3</accession>
<evidence type="ECO:0000259" key="10">
    <source>
        <dbReference type="PROSITE" id="PS51012"/>
    </source>
</evidence>
<keyword evidence="4 9" id="KW-1003">Cell membrane</keyword>
<protein>
    <recommendedName>
        <fullName evidence="9">Transport permease protein</fullName>
    </recommendedName>
</protein>
<feature type="transmembrane region" description="Helical" evidence="9">
    <location>
        <begin position="188"/>
        <end position="207"/>
    </location>
</feature>
<dbReference type="InterPro" id="IPR013525">
    <property type="entry name" value="ABC2_TM"/>
</dbReference>
<dbReference type="AlphaFoldDB" id="A0A4S1CGT3"/>
<evidence type="ECO:0000256" key="1">
    <source>
        <dbReference type="ARBA" id="ARBA00004429"/>
    </source>
</evidence>
<comment type="subcellular location">
    <subcellularLocation>
        <location evidence="1">Cell inner membrane</location>
        <topology evidence="1">Multi-pass membrane protein</topology>
    </subcellularLocation>
    <subcellularLocation>
        <location evidence="9">Cell membrane</location>
        <topology evidence="9">Multi-pass membrane protein</topology>
    </subcellularLocation>
</comment>
<evidence type="ECO:0000256" key="9">
    <source>
        <dbReference type="RuleBase" id="RU361157"/>
    </source>
</evidence>
<dbReference type="GO" id="GO:0140359">
    <property type="term" value="F:ABC-type transporter activity"/>
    <property type="evidence" value="ECO:0007669"/>
    <property type="project" value="InterPro"/>
</dbReference>
<dbReference type="EMBL" id="SRSC01000002">
    <property type="protein sequence ID" value="TGU72276.1"/>
    <property type="molecule type" value="Genomic_DNA"/>
</dbReference>
<comment type="similarity">
    <text evidence="2 9">Belongs to the ABC-2 integral membrane protein family.</text>
</comment>
<sequence length="277" mass="30979">MEKDRNQDIVIEAGRNTARYWRDLWAYRELFFFLAWRDVLVRYKQTVVGVLWCVLKPVMTMIVFTVVFGKLAKLPSDGAPYPVLVFAALLPWQFFAGAITECSNSLVSNGNLLAKTYFPRLIVPASSVIVGLVDFFVSFLILLGLMAFYQFWPGWRIVALPLFLGLAFGCALGGGLLFAALNVTYRDFRVIVPFLVQFGLFVSPVGFSSSVVPQAWRPLYAANPMVAVIDGFRWSVTGTAPPPEPVSLALCCVVTVVLLCTGVWYFRRTERCFADVI</sequence>
<feature type="domain" description="ABC transmembrane type-2" evidence="10">
    <location>
        <begin position="48"/>
        <end position="269"/>
    </location>
</feature>
<evidence type="ECO:0000256" key="8">
    <source>
        <dbReference type="ARBA" id="ARBA00023136"/>
    </source>
</evidence>
<evidence type="ECO:0000256" key="5">
    <source>
        <dbReference type="ARBA" id="ARBA00022519"/>
    </source>
</evidence>
<keyword evidence="5" id="KW-0997">Cell inner membrane</keyword>
<evidence type="ECO:0000256" key="6">
    <source>
        <dbReference type="ARBA" id="ARBA00022692"/>
    </source>
</evidence>
<proteinExistence type="inferred from homology"/>
<organism evidence="11 12">
    <name type="scientific">Geomonas terrae</name>
    <dbReference type="NCBI Taxonomy" id="2562681"/>
    <lineage>
        <taxon>Bacteria</taxon>
        <taxon>Pseudomonadati</taxon>
        <taxon>Thermodesulfobacteriota</taxon>
        <taxon>Desulfuromonadia</taxon>
        <taxon>Geobacterales</taxon>
        <taxon>Geobacteraceae</taxon>
        <taxon>Geomonas</taxon>
    </lineage>
</organism>
<evidence type="ECO:0000313" key="12">
    <source>
        <dbReference type="Proteomes" id="UP000306416"/>
    </source>
</evidence>